<dbReference type="InterPro" id="IPR007110">
    <property type="entry name" value="Ig-like_dom"/>
</dbReference>
<reference evidence="8 9" key="1">
    <citation type="submission" date="2020-06" db="EMBL/GenBank/DDBJ databases">
        <authorList>
            <person name="Li R."/>
            <person name="Bekaert M."/>
        </authorList>
    </citation>
    <scope>NUCLEOTIDE SEQUENCE [LARGE SCALE GENOMIC DNA]</scope>
    <source>
        <strain evidence="9">wild</strain>
    </source>
</reference>
<dbReference type="InterPro" id="IPR013098">
    <property type="entry name" value="Ig_I-set"/>
</dbReference>
<evidence type="ECO:0000256" key="2">
    <source>
        <dbReference type="ARBA" id="ARBA00022741"/>
    </source>
</evidence>
<keyword evidence="5" id="KW-0472">Membrane</keyword>
<dbReference type="Pfam" id="PF04548">
    <property type="entry name" value="AIG1"/>
    <property type="match status" value="1"/>
</dbReference>
<dbReference type="SUPFAM" id="SSF48726">
    <property type="entry name" value="Immunoglobulin"/>
    <property type="match status" value="3"/>
</dbReference>
<dbReference type="PROSITE" id="PS51720">
    <property type="entry name" value="G_AIG1"/>
    <property type="match status" value="1"/>
</dbReference>
<dbReference type="EMBL" id="CACVKT020008444">
    <property type="protein sequence ID" value="CAC5415470.1"/>
    <property type="molecule type" value="Genomic_DNA"/>
</dbReference>
<dbReference type="Pfam" id="PF07679">
    <property type="entry name" value="I-set"/>
    <property type="match status" value="1"/>
</dbReference>
<name>A0A6J8E4S2_MYTCO</name>
<keyword evidence="5" id="KW-0812">Transmembrane</keyword>
<feature type="domain" description="Ig-like" evidence="6">
    <location>
        <begin position="600"/>
        <end position="690"/>
    </location>
</feature>
<organism evidence="8 9">
    <name type="scientific">Mytilus coruscus</name>
    <name type="common">Sea mussel</name>
    <dbReference type="NCBI Taxonomy" id="42192"/>
    <lineage>
        <taxon>Eukaryota</taxon>
        <taxon>Metazoa</taxon>
        <taxon>Spiralia</taxon>
        <taxon>Lophotrochozoa</taxon>
        <taxon>Mollusca</taxon>
        <taxon>Bivalvia</taxon>
        <taxon>Autobranchia</taxon>
        <taxon>Pteriomorphia</taxon>
        <taxon>Mytilida</taxon>
        <taxon>Mytiloidea</taxon>
        <taxon>Mytilidae</taxon>
        <taxon>Mytilinae</taxon>
        <taxon>Mytilus</taxon>
    </lineage>
</organism>
<feature type="domain" description="Ig-like" evidence="6">
    <location>
        <begin position="304"/>
        <end position="388"/>
    </location>
</feature>
<feature type="domain" description="AIG1-type G" evidence="7">
    <location>
        <begin position="740"/>
        <end position="945"/>
    </location>
</feature>
<evidence type="ECO:0000313" key="8">
    <source>
        <dbReference type="EMBL" id="CAC5415470.1"/>
    </source>
</evidence>
<dbReference type="FunFam" id="3.40.50.300:FF:000366">
    <property type="entry name" value="GTPase, IMAP family member 2"/>
    <property type="match status" value="1"/>
</dbReference>
<keyword evidence="3" id="KW-0342">GTP-binding</keyword>
<keyword evidence="5" id="KW-1133">Transmembrane helix</keyword>
<evidence type="ECO:0008006" key="10">
    <source>
        <dbReference type="Google" id="ProtNLM"/>
    </source>
</evidence>
<dbReference type="InterPro" id="IPR003599">
    <property type="entry name" value="Ig_sub"/>
</dbReference>
<dbReference type="InterPro" id="IPR006703">
    <property type="entry name" value="G_AIG1"/>
</dbReference>
<evidence type="ECO:0000259" key="6">
    <source>
        <dbReference type="PROSITE" id="PS50835"/>
    </source>
</evidence>
<dbReference type="PANTHER" id="PTHR10903:SF184">
    <property type="entry name" value="GTP-BINDING PROTEIN A"/>
    <property type="match status" value="1"/>
</dbReference>
<dbReference type="InterPro" id="IPR027417">
    <property type="entry name" value="P-loop_NTPase"/>
</dbReference>
<dbReference type="InterPro" id="IPR003598">
    <property type="entry name" value="Ig_sub2"/>
</dbReference>
<dbReference type="Proteomes" id="UP000507470">
    <property type="component" value="Unassembled WGS sequence"/>
</dbReference>
<dbReference type="PROSITE" id="PS50835">
    <property type="entry name" value="IG_LIKE"/>
    <property type="match status" value="3"/>
</dbReference>
<evidence type="ECO:0000256" key="1">
    <source>
        <dbReference type="ARBA" id="ARBA00008535"/>
    </source>
</evidence>
<comment type="similarity">
    <text evidence="1">Belongs to the TRAFAC class TrmE-Era-EngA-EngB-Septin-like GTPase superfamily. AIG1/Toc34/Toc159-like paraseptin GTPase family. IAN subfamily.</text>
</comment>
<dbReference type="InterPro" id="IPR036179">
    <property type="entry name" value="Ig-like_dom_sf"/>
</dbReference>
<dbReference type="Gene3D" id="3.40.50.300">
    <property type="entry name" value="P-loop containing nucleotide triphosphate hydrolases"/>
    <property type="match status" value="1"/>
</dbReference>
<dbReference type="SUPFAM" id="SSF52540">
    <property type="entry name" value="P-loop containing nucleoside triphosphate hydrolases"/>
    <property type="match status" value="1"/>
</dbReference>
<protein>
    <recommendedName>
        <fullName evidence="10">AIG1-type G domain-containing protein</fullName>
    </recommendedName>
</protein>
<proteinExistence type="inferred from homology"/>
<feature type="domain" description="Ig-like" evidence="6">
    <location>
        <begin position="397"/>
        <end position="501"/>
    </location>
</feature>
<evidence type="ECO:0000256" key="3">
    <source>
        <dbReference type="ARBA" id="ARBA00023134"/>
    </source>
</evidence>
<dbReference type="SMART" id="SM00409">
    <property type="entry name" value="IG"/>
    <property type="match status" value="4"/>
</dbReference>
<keyword evidence="2" id="KW-0547">Nucleotide-binding</keyword>
<dbReference type="GO" id="GO:0005525">
    <property type="term" value="F:GTP binding"/>
    <property type="evidence" value="ECO:0007669"/>
    <property type="project" value="UniProtKB-KW"/>
</dbReference>
<dbReference type="CDD" id="cd00096">
    <property type="entry name" value="Ig"/>
    <property type="match status" value="1"/>
</dbReference>
<feature type="transmembrane region" description="Helical" evidence="5">
    <location>
        <begin position="280"/>
        <end position="302"/>
    </location>
</feature>
<sequence length="1053" mass="120289">MGAATTAQEVRLEDHLITTLGRWSSDCYTSICREKKRVKTMKNSDLNIGNIFILSVVLLCINECSTYNISEYDRRCPYRSEWNIKATEKCSNVSKYYCVLDDNKNVYNESCQKEPVLWQTGSKAVLRGNIDEELCSKENYQPFLFSTNGSSKCVFTKSLCSSEGLVIYKNGSTSEDRQCRCNHVNGYSFVVEPTHLSYCIPSLEECSCYQKLCRNGTFILSSDYTCIMKDSTEESTESSVIDNRWTMVKKSLNSNTDLMFHSKSTYTTDQSSFNPTVLKVLVPINLLVTLVFIAVLLLHSVFQPTLSPEHDFYYPSKGNKIKIQCKTESHFRLKFVRWRKKSADGTEKDVPLDDERYEILQNIPFGIIINKTEKNEEHDDSGTYTCFVKSFFYGIIPCSLTLIVDDQNVFAISPSYLDDASNTILLKCTMPRIQNQFMVKSVTWKRLTNDGIETIVGTTDRGHGKYFITSTPPELQIMNSNENDRGKYICHLSDGIEERIADLFLDCPKISVDEKMILSSANEKKSLNYYISTSLPAVKSLIRKQNEKEDNLKPTDENDGFISFEIQSTCLNDNGTYICLAENSLGTGRASTELYVGERPVIEVREMSYKTQRQKSVTLLCEVSSDLTITKLVWEKIDFSLIETNNGSKYNGGNIQCPSLTIYDAEPTDEGSYVCYATNDIGTTQSSAIDLKFEETVLNESFRAPYYTGKDTDSETHFAQVVLGKWEAEYARAKSKHLIDEELRIVLIGKTGAGKSATCNMIAGEDIFESEMAAGSVTKSTQFKRVTVLSKPILLIDTPGILDSEVNQQEIEEEISKCVLFGAPGIHSILFVMPIGRFTEEDIKVIETFLGYFGREKMEHHVIVVFTFGDRLTEEKKTIEDYLQKAPERIRCFLERCKNRYVVFNNKLNKFESFQQVQGLIHFITSHKYEKVLSYYTDKLFEAAEKNLREKEDEIQRQLEDMYNRRVEEMQLEFDKIKEQITNLYESGVQVEAAKECEKQLQELKIKSEQELSDTKQMYESRLSKVRDEARLEVESDSVVLNLNTQKSPGNEK</sequence>
<gene>
    <name evidence="8" type="ORF">MCOR_48165</name>
</gene>
<accession>A0A6J8E4S2</accession>
<evidence type="ECO:0000313" key="9">
    <source>
        <dbReference type="Proteomes" id="UP000507470"/>
    </source>
</evidence>
<dbReference type="SMART" id="SM00408">
    <property type="entry name" value="IGc2"/>
    <property type="match status" value="2"/>
</dbReference>
<dbReference type="InterPro" id="IPR013783">
    <property type="entry name" value="Ig-like_fold"/>
</dbReference>
<evidence type="ECO:0000256" key="5">
    <source>
        <dbReference type="SAM" id="Phobius"/>
    </source>
</evidence>
<keyword evidence="4" id="KW-0175">Coiled coil</keyword>
<evidence type="ECO:0000259" key="7">
    <source>
        <dbReference type="PROSITE" id="PS51720"/>
    </source>
</evidence>
<keyword evidence="9" id="KW-1185">Reference proteome</keyword>
<feature type="coiled-coil region" evidence="4">
    <location>
        <begin position="941"/>
        <end position="1029"/>
    </location>
</feature>
<dbReference type="OrthoDB" id="6106100at2759"/>
<dbReference type="PANTHER" id="PTHR10903">
    <property type="entry name" value="GTPASE, IMAP FAMILY MEMBER-RELATED"/>
    <property type="match status" value="1"/>
</dbReference>
<evidence type="ECO:0000256" key="4">
    <source>
        <dbReference type="SAM" id="Coils"/>
    </source>
</evidence>
<dbReference type="InterPro" id="IPR045058">
    <property type="entry name" value="GIMA/IAN/Toc"/>
</dbReference>
<dbReference type="AlphaFoldDB" id="A0A6J8E4S2"/>
<dbReference type="Gene3D" id="2.60.40.10">
    <property type="entry name" value="Immunoglobulins"/>
    <property type="match status" value="3"/>
</dbReference>